<dbReference type="Pfam" id="PF00701">
    <property type="entry name" value="DHDPS"/>
    <property type="match status" value="1"/>
</dbReference>
<dbReference type="AlphaFoldDB" id="A0A7C4S2W0"/>
<dbReference type="PANTHER" id="PTHR12128">
    <property type="entry name" value="DIHYDRODIPICOLINATE SYNTHASE"/>
    <property type="match status" value="1"/>
</dbReference>
<dbReference type="GO" id="GO:0005829">
    <property type="term" value="C:cytosol"/>
    <property type="evidence" value="ECO:0007669"/>
    <property type="project" value="TreeGrafter"/>
</dbReference>
<feature type="binding site" evidence="12 15">
    <location>
        <position position="44"/>
    </location>
    <ligand>
        <name>pyruvate</name>
        <dbReference type="ChEBI" id="CHEBI:15361"/>
    </ligand>
</feature>
<dbReference type="PANTHER" id="PTHR12128:SF66">
    <property type="entry name" value="4-HYDROXY-2-OXOGLUTARATE ALDOLASE, MITOCHONDRIAL"/>
    <property type="match status" value="1"/>
</dbReference>
<comment type="subcellular location">
    <subcellularLocation>
        <location evidence="12">Cytoplasm</location>
    </subcellularLocation>
</comment>
<feature type="binding site" evidence="12 15">
    <location>
        <position position="203"/>
    </location>
    <ligand>
        <name>pyruvate</name>
        <dbReference type="ChEBI" id="CHEBI:15361"/>
    </ligand>
</feature>
<dbReference type="GO" id="GO:0008840">
    <property type="term" value="F:4-hydroxy-tetrahydrodipicolinate synthase activity"/>
    <property type="evidence" value="ECO:0007669"/>
    <property type="project" value="UniProtKB-UniRule"/>
</dbReference>
<evidence type="ECO:0000256" key="8">
    <source>
        <dbReference type="ARBA" id="ARBA00023154"/>
    </source>
</evidence>
<dbReference type="HAMAP" id="MF_00418">
    <property type="entry name" value="DapA"/>
    <property type="match status" value="1"/>
</dbReference>
<dbReference type="Gene3D" id="3.20.20.70">
    <property type="entry name" value="Aldolase class I"/>
    <property type="match status" value="1"/>
</dbReference>
<evidence type="ECO:0000256" key="15">
    <source>
        <dbReference type="PIRSR" id="PIRSR001365-2"/>
    </source>
</evidence>
<gene>
    <name evidence="12" type="primary">dapA</name>
    <name evidence="16" type="ORF">ENT60_02910</name>
</gene>
<dbReference type="CDD" id="cd00950">
    <property type="entry name" value="DHDPS"/>
    <property type="match status" value="1"/>
</dbReference>
<evidence type="ECO:0000256" key="13">
    <source>
        <dbReference type="PIRNR" id="PIRNR001365"/>
    </source>
</evidence>
<dbReference type="PRINTS" id="PR00146">
    <property type="entry name" value="DHPICSNTHASE"/>
</dbReference>
<evidence type="ECO:0000256" key="10">
    <source>
        <dbReference type="ARBA" id="ARBA00023270"/>
    </source>
</evidence>
<feature type="active site" description="Proton donor/acceptor" evidence="12 14">
    <location>
        <position position="132"/>
    </location>
</feature>
<dbReference type="NCBIfam" id="TIGR00674">
    <property type="entry name" value="dapA"/>
    <property type="match status" value="1"/>
</dbReference>
<evidence type="ECO:0000256" key="6">
    <source>
        <dbReference type="ARBA" id="ARBA00022605"/>
    </source>
</evidence>
<dbReference type="InterPro" id="IPR005263">
    <property type="entry name" value="DapA"/>
</dbReference>
<protein>
    <recommendedName>
        <fullName evidence="4 12">4-hydroxy-tetrahydrodipicolinate synthase</fullName>
        <shortName evidence="12">HTPA synthase</shortName>
        <ecNumber evidence="4 12">4.3.3.7</ecNumber>
    </recommendedName>
</protein>
<feature type="site" description="Part of a proton relay during catalysis" evidence="12">
    <location>
        <position position="43"/>
    </location>
</feature>
<dbReference type="SMART" id="SM01130">
    <property type="entry name" value="DHDPS"/>
    <property type="match status" value="1"/>
</dbReference>
<comment type="caution">
    <text evidence="12">Was originally thought to be a dihydrodipicolinate synthase (DHDPS), catalyzing the condensation of (S)-aspartate-beta-semialdehyde [(S)-ASA] and pyruvate to dihydrodipicolinate (DHDP). However, it was shown in E.coli that the product of the enzymatic reaction is not dihydrodipicolinate but in fact (4S)-4-hydroxy-2,3,4,5-tetrahydro-(2S)-dipicolinic acid (HTPA), and that the consecutive dehydration reaction leading to DHDP is not spontaneous but catalyzed by DapB.</text>
</comment>
<comment type="caution">
    <text evidence="16">The sequence shown here is derived from an EMBL/GenBank/DDBJ whole genome shotgun (WGS) entry which is preliminary data.</text>
</comment>
<evidence type="ECO:0000256" key="1">
    <source>
        <dbReference type="ARBA" id="ARBA00003294"/>
    </source>
</evidence>
<comment type="similarity">
    <text evidence="3 12 13">Belongs to the DapA family.</text>
</comment>
<keyword evidence="7 12" id="KW-0220">Diaminopimelate biosynthesis</keyword>
<feature type="site" description="Part of a proton relay during catalysis" evidence="12">
    <location>
        <position position="106"/>
    </location>
</feature>
<evidence type="ECO:0000313" key="16">
    <source>
        <dbReference type="EMBL" id="HGU47499.1"/>
    </source>
</evidence>
<evidence type="ECO:0000256" key="5">
    <source>
        <dbReference type="ARBA" id="ARBA00022490"/>
    </source>
</evidence>
<evidence type="ECO:0000256" key="9">
    <source>
        <dbReference type="ARBA" id="ARBA00023239"/>
    </source>
</evidence>
<keyword evidence="10 12" id="KW-0704">Schiff base</keyword>
<reference evidence="16" key="1">
    <citation type="journal article" date="2020" name="mSystems">
        <title>Genome- and Community-Level Interaction Insights into Carbon Utilization and Element Cycling Functions of Hydrothermarchaeota in Hydrothermal Sediment.</title>
        <authorList>
            <person name="Zhou Z."/>
            <person name="Liu Y."/>
            <person name="Xu W."/>
            <person name="Pan J."/>
            <person name="Luo Z.H."/>
            <person name="Li M."/>
        </authorList>
    </citation>
    <scope>NUCLEOTIDE SEQUENCE [LARGE SCALE GENOMIC DNA]</scope>
    <source>
        <strain evidence="16">SpSt-594</strain>
    </source>
</reference>
<dbReference type="InterPro" id="IPR002220">
    <property type="entry name" value="DapA-like"/>
</dbReference>
<dbReference type="EMBL" id="DSZH01000134">
    <property type="protein sequence ID" value="HGU47499.1"/>
    <property type="molecule type" value="Genomic_DNA"/>
</dbReference>
<dbReference type="EC" id="4.3.3.7" evidence="4 12"/>
<evidence type="ECO:0000256" key="2">
    <source>
        <dbReference type="ARBA" id="ARBA00005120"/>
    </source>
</evidence>
<dbReference type="InterPro" id="IPR013785">
    <property type="entry name" value="Aldolase_TIM"/>
</dbReference>
<dbReference type="GO" id="GO:0019877">
    <property type="term" value="P:diaminopimelate biosynthetic process"/>
    <property type="evidence" value="ECO:0007669"/>
    <property type="project" value="UniProtKB-UniRule"/>
</dbReference>
<keyword evidence="9 12" id="KW-0456">Lyase</keyword>
<evidence type="ECO:0000256" key="12">
    <source>
        <dbReference type="HAMAP-Rule" id="MF_00418"/>
    </source>
</evidence>
<comment type="function">
    <text evidence="1 12">Catalyzes the condensation of (S)-aspartate-beta-semialdehyde [(S)-ASA] and pyruvate to 4-hydroxy-tetrahydrodipicolinate (HTPA).</text>
</comment>
<dbReference type="InterPro" id="IPR020625">
    <property type="entry name" value="Schiff_base-form_aldolases_AS"/>
</dbReference>
<keyword evidence="6 12" id="KW-0028">Amino-acid biosynthesis</keyword>
<evidence type="ECO:0000256" key="3">
    <source>
        <dbReference type="ARBA" id="ARBA00007592"/>
    </source>
</evidence>
<dbReference type="PROSITE" id="PS00666">
    <property type="entry name" value="DHDPS_2"/>
    <property type="match status" value="1"/>
</dbReference>
<dbReference type="SUPFAM" id="SSF51569">
    <property type="entry name" value="Aldolase"/>
    <property type="match status" value="1"/>
</dbReference>
<feature type="active site" description="Schiff-base intermediate with substrate" evidence="12 14">
    <location>
        <position position="161"/>
    </location>
</feature>
<accession>A0A7C4S2W0</accession>
<evidence type="ECO:0000256" key="4">
    <source>
        <dbReference type="ARBA" id="ARBA00012086"/>
    </source>
</evidence>
<comment type="pathway">
    <text evidence="2 12">Amino-acid biosynthesis; L-lysine biosynthesis via DAP pathway; (S)-tetrahydrodipicolinate from L-aspartate: step 3/4.</text>
</comment>
<proteinExistence type="inferred from homology"/>
<evidence type="ECO:0000256" key="14">
    <source>
        <dbReference type="PIRSR" id="PIRSR001365-1"/>
    </source>
</evidence>
<dbReference type="GO" id="GO:0009089">
    <property type="term" value="P:lysine biosynthetic process via diaminopimelate"/>
    <property type="evidence" value="ECO:0007669"/>
    <property type="project" value="UniProtKB-UniRule"/>
</dbReference>
<dbReference type="UniPathway" id="UPA00034">
    <property type="reaction ID" value="UER00017"/>
</dbReference>
<keyword evidence="5 12" id="KW-0963">Cytoplasm</keyword>
<sequence>MFRGSIVALITPFKNGKLDIEGLKKNLQFQLENGTDGFLPCGTTGETPSLEEDEWIEIVKTTIEFVNKRKPVIVGTGTNNTKKTIKYTVLAEKLGADACLVVAPYYNKPTQEGLYQHFKEVSQSVKIPIILYNIPSRTGVNILPKTLARLVSDCKNIIGIKEASGNLDQVSEIISILGNNFVVFSGDDSLTLPILSLGGKGVISVLANILPKETHLLVKNFLEGNIREAQKIHLRYFKLMKALFIETNPIPVKTAMNLMGLPAGELRLPLTPMTKENLEYLKSIMQELNLI</sequence>
<evidence type="ECO:0000256" key="7">
    <source>
        <dbReference type="ARBA" id="ARBA00022915"/>
    </source>
</evidence>
<organism evidence="16">
    <name type="scientific">candidate division WOR-3 bacterium</name>
    <dbReference type="NCBI Taxonomy" id="2052148"/>
    <lineage>
        <taxon>Bacteria</taxon>
        <taxon>Bacteria division WOR-3</taxon>
    </lineage>
</organism>
<comment type="subunit">
    <text evidence="12">Homotetramer; dimer of dimers.</text>
</comment>
<evidence type="ECO:0000256" key="11">
    <source>
        <dbReference type="ARBA" id="ARBA00047836"/>
    </source>
</evidence>
<name>A0A7C4S2W0_UNCW3</name>
<keyword evidence="8 12" id="KW-0457">Lysine biosynthesis</keyword>
<comment type="catalytic activity">
    <reaction evidence="11 12">
        <text>L-aspartate 4-semialdehyde + pyruvate = (2S,4S)-4-hydroxy-2,3,4,5-tetrahydrodipicolinate + H2O + H(+)</text>
        <dbReference type="Rhea" id="RHEA:34171"/>
        <dbReference type="ChEBI" id="CHEBI:15361"/>
        <dbReference type="ChEBI" id="CHEBI:15377"/>
        <dbReference type="ChEBI" id="CHEBI:15378"/>
        <dbReference type="ChEBI" id="CHEBI:67139"/>
        <dbReference type="ChEBI" id="CHEBI:537519"/>
        <dbReference type="EC" id="4.3.3.7"/>
    </reaction>
</comment>
<dbReference type="PIRSF" id="PIRSF001365">
    <property type="entry name" value="DHDPS"/>
    <property type="match status" value="1"/>
</dbReference>